<accession>A0A9Q4IIS2</accession>
<feature type="compositionally biased region" description="Basic and acidic residues" evidence="1">
    <location>
        <begin position="167"/>
        <end position="181"/>
    </location>
</feature>
<organism evidence="3 4">
    <name type="scientific">Corynebacterium pilbarense</name>
    <dbReference type="NCBI Taxonomy" id="1288393"/>
    <lineage>
        <taxon>Bacteria</taxon>
        <taxon>Bacillati</taxon>
        <taxon>Actinomycetota</taxon>
        <taxon>Actinomycetes</taxon>
        <taxon>Mycobacteriales</taxon>
        <taxon>Corynebacteriaceae</taxon>
        <taxon>Corynebacterium</taxon>
    </lineage>
</organism>
<evidence type="ECO:0000256" key="1">
    <source>
        <dbReference type="SAM" id="MobiDB-lite"/>
    </source>
</evidence>
<evidence type="ECO:0000313" key="3">
    <source>
        <dbReference type="EMBL" id="MCZ2221929.1"/>
    </source>
</evidence>
<dbReference type="AlphaFoldDB" id="A0A9Q4IIS2"/>
<sequence length="259" mass="30484">MTFALLKALPHVKHWWETYWEQSSTEESGIYGVEPTWDFFVDVVKEQYYPIGNYEDQYMRWTTLRQERGQAVPEFTNTFHTLRTKLGIKDSERHLVLKYRGALHRYIQTEMDFLDISSLDAAYRYAVKIEQKFKHQNKWEFGSANPQQPKYDKDNPNKQSPENQSKPQEKKGHGKTKKDTGKWCDFHKIPWHNTDECRSKQSLVAEIKDKEPNPYSESDSENTGRRQIIDVDPTAIVTTATIQPEEPTDPEEGEHLFHS</sequence>
<dbReference type="RefSeq" id="WP_269028609.1">
    <property type="nucleotide sequence ID" value="NZ_JANRML010000036.1"/>
</dbReference>
<comment type="caution">
    <text evidence="3">The sequence shown here is derived from an EMBL/GenBank/DDBJ whole genome shotgun (WGS) entry which is preliminary data.</text>
</comment>
<keyword evidence="4" id="KW-1185">Reference proteome</keyword>
<evidence type="ECO:0000313" key="4">
    <source>
        <dbReference type="Proteomes" id="UP001071110"/>
    </source>
</evidence>
<dbReference type="Proteomes" id="UP001071110">
    <property type="component" value="Unassembled WGS sequence"/>
</dbReference>
<feature type="region of interest" description="Disordered" evidence="1">
    <location>
        <begin position="138"/>
        <end position="181"/>
    </location>
</feature>
<dbReference type="Pfam" id="PF03732">
    <property type="entry name" value="Retrotrans_gag"/>
    <property type="match status" value="1"/>
</dbReference>
<gene>
    <name evidence="3" type="ORF">NUW87_11255</name>
</gene>
<dbReference type="EMBL" id="JANRML010000036">
    <property type="protein sequence ID" value="MCZ2221929.1"/>
    <property type="molecule type" value="Genomic_DNA"/>
</dbReference>
<feature type="domain" description="Retrotransposon gag" evidence="2">
    <location>
        <begin position="13"/>
        <end position="98"/>
    </location>
</feature>
<feature type="compositionally biased region" description="Polar residues" evidence="1">
    <location>
        <begin position="157"/>
        <end position="166"/>
    </location>
</feature>
<protein>
    <recommendedName>
        <fullName evidence="2">Retrotransposon gag domain-containing protein</fullName>
    </recommendedName>
</protein>
<name>A0A9Q4IIS2_9CORY</name>
<dbReference type="InterPro" id="IPR005162">
    <property type="entry name" value="Retrotrans_gag_dom"/>
</dbReference>
<proteinExistence type="predicted"/>
<evidence type="ECO:0000259" key="2">
    <source>
        <dbReference type="Pfam" id="PF03732"/>
    </source>
</evidence>
<feature type="region of interest" description="Disordered" evidence="1">
    <location>
        <begin position="206"/>
        <end position="259"/>
    </location>
</feature>
<reference evidence="3" key="1">
    <citation type="submission" date="2022-08" db="EMBL/GenBank/DDBJ databases">
        <title>Corynebacterium sp. nov., isolated from clinical breast specimens.</title>
        <authorList>
            <person name="Zhang T."/>
        </authorList>
    </citation>
    <scope>NUCLEOTIDE SEQUENCE</scope>
    <source>
        <strain evidence="3">CCUG 57942</strain>
    </source>
</reference>